<comment type="caution">
    <text evidence="1">The sequence shown here is derived from an EMBL/GenBank/DDBJ whole genome shotgun (WGS) entry which is preliminary data.</text>
</comment>
<dbReference type="Proteomes" id="UP000253950">
    <property type="component" value="Unassembled WGS sequence"/>
</dbReference>
<reference evidence="1 2" key="1">
    <citation type="submission" date="2018-05" db="EMBL/GenBank/DDBJ databases">
        <title>Draft Genome Sequences for a Diverse set of 7 Haemophilus Species.</title>
        <authorList>
            <person name="Nichols M."/>
            <person name="Topaz N."/>
            <person name="Wang X."/>
            <person name="Wang X."/>
            <person name="Boxrud D."/>
        </authorList>
    </citation>
    <scope>NUCLEOTIDE SEQUENCE [LARGE SCALE GENOMIC DNA]</scope>
    <source>
        <strain evidence="1 2">C2015005473</strain>
    </source>
</reference>
<keyword evidence="2" id="KW-1185">Reference proteome</keyword>
<sequence length="259" mass="29935">MKKFISLLCLVLAACSSNKTSSSPEEITYISESSGLQHISDDIVYIRDIIKTPDNKIYLLGDTEDYEFSGAEIEYLRPLLQPEYITPMLKKEDKNYDLSISIYADRSHNNVQLKYRLNMPVKHIKTLRQSLQGLKPRWTNYYNDGGCNTNDFFYPAPADCKGKERPTQLVFEIDAQEDRLNGKIVKLSNRDDIMKNPSLPIAIRSYVYNYRLKTDKEKRSEKWENTKEAAKDGVKDTLMIITAPIWFPLYIYGFSGRIG</sequence>
<dbReference type="EMBL" id="QEQG01000004">
    <property type="protein sequence ID" value="RDF11446.1"/>
    <property type="molecule type" value="Genomic_DNA"/>
</dbReference>
<evidence type="ECO:0008006" key="3">
    <source>
        <dbReference type="Google" id="ProtNLM"/>
    </source>
</evidence>
<accession>A0ABX9HQW5</accession>
<dbReference type="RefSeq" id="WP_111389513.1">
    <property type="nucleotide sequence ID" value="NZ_JANFLW010000003.1"/>
</dbReference>
<evidence type="ECO:0000313" key="1">
    <source>
        <dbReference type="EMBL" id="RDF11446.1"/>
    </source>
</evidence>
<gene>
    <name evidence="1" type="ORF">DPV84_04490</name>
</gene>
<organism evidence="1 2">
    <name type="scientific">Haemophilus sputorum</name>
    <dbReference type="NCBI Taxonomy" id="1078480"/>
    <lineage>
        <taxon>Bacteria</taxon>
        <taxon>Pseudomonadati</taxon>
        <taxon>Pseudomonadota</taxon>
        <taxon>Gammaproteobacteria</taxon>
        <taxon>Pasteurellales</taxon>
        <taxon>Pasteurellaceae</taxon>
        <taxon>Haemophilus</taxon>
    </lineage>
</organism>
<evidence type="ECO:0000313" key="2">
    <source>
        <dbReference type="Proteomes" id="UP000253950"/>
    </source>
</evidence>
<dbReference type="PROSITE" id="PS51257">
    <property type="entry name" value="PROKAR_LIPOPROTEIN"/>
    <property type="match status" value="1"/>
</dbReference>
<protein>
    <recommendedName>
        <fullName evidence="3">Lipoprotein</fullName>
    </recommendedName>
</protein>
<name>A0ABX9HQW5_9PAST</name>
<proteinExistence type="predicted"/>